<dbReference type="Proteomes" id="UP000468531">
    <property type="component" value="Unassembled WGS sequence"/>
</dbReference>
<feature type="region of interest" description="Disordered" evidence="1">
    <location>
        <begin position="34"/>
        <end position="53"/>
    </location>
</feature>
<evidence type="ECO:0000256" key="1">
    <source>
        <dbReference type="SAM" id="MobiDB-lite"/>
    </source>
</evidence>
<feature type="compositionally biased region" description="Basic residues" evidence="1">
    <location>
        <begin position="35"/>
        <end position="46"/>
    </location>
</feature>
<evidence type="ECO:0000313" key="2">
    <source>
        <dbReference type="EMBL" id="NEU94408.1"/>
    </source>
</evidence>
<dbReference type="EMBL" id="VKHP01000002">
    <property type="protein sequence ID" value="NEU94408.1"/>
    <property type="molecule type" value="Genomic_DNA"/>
</dbReference>
<comment type="caution">
    <text evidence="2">The sequence shown here is derived from an EMBL/GenBank/DDBJ whole genome shotgun (WGS) entry which is preliminary data.</text>
</comment>
<keyword evidence="3" id="KW-1185">Reference proteome</keyword>
<gene>
    <name evidence="2" type="ORF">FNJ47_00840</name>
</gene>
<protein>
    <submittedName>
        <fullName evidence="2">Uncharacterized protein</fullName>
    </submittedName>
</protein>
<reference evidence="2 3" key="1">
    <citation type="journal article" date="2020" name="Arch. Microbiol.">
        <title>Bradyrhizobium uaiense sp. nov., a new highly efficient cowpea symbiont.</title>
        <authorList>
            <person name="Cabral Michel D."/>
            <person name="Azarias Guimaraes A."/>
            <person name="Martins da Costa E."/>
            <person name="Soares de Carvalho T."/>
            <person name="Balsanelli E."/>
            <person name="Willems A."/>
            <person name="Maltempi de Souza E."/>
            <person name="de Souza Moreira F.M."/>
        </authorList>
    </citation>
    <scope>NUCLEOTIDE SEQUENCE [LARGE SCALE GENOMIC DNA]</scope>
    <source>
        <strain evidence="2 3">UFLA 03-164</strain>
    </source>
</reference>
<proteinExistence type="predicted"/>
<name>A0A6P1B744_9BRAD</name>
<evidence type="ECO:0000313" key="3">
    <source>
        <dbReference type="Proteomes" id="UP000468531"/>
    </source>
</evidence>
<organism evidence="2 3">
    <name type="scientific">Bradyrhizobium uaiense</name>
    <dbReference type="NCBI Taxonomy" id="2594946"/>
    <lineage>
        <taxon>Bacteria</taxon>
        <taxon>Pseudomonadati</taxon>
        <taxon>Pseudomonadota</taxon>
        <taxon>Alphaproteobacteria</taxon>
        <taxon>Hyphomicrobiales</taxon>
        <taxon>Nitrobacteraceae</taxon>
        <taxon>Bradyrhizobium</taxon>
    </lineage>
</organism>
<accession>A0A6P1B744</accession>
<sequence>MRRLRFHAKGRSGIRLAIHVGVLLAVGAGGEAMAKSRRHGHAHRPHRDSVHTAAVPAPVQPALHLGPMRYYGGPKSPLWRAPLEY</sequence>
<dbReference type="RefSeq" id="WP_163149483.1">
    <property type="nucleotide sequence ID" value="NZ_VKHP01000002.1"/>
</dbReference>
<dbReference type="AlphaFoldDB" id="A0A6P1B744"/>